<keyword evidence="1" id="KW-1015">Disulfide bond</keyword>
<feature type="domain" description="ShKT" evidence="2">
    <location>
        <begin position="5"/>
        <end position="39"/>
    </location>
</feature>
<comment type="caution">
    <text evidence="3">The sequence shown here is derived from an EMBL/GenBank/DDBJ whole genome shotgun (WGS) entry which is preliminary data.</text>
</comment>
<dbReference type="AlphaFoldDB" id="A0A8J2MS31"/>
<dbReference type="Proteomes" id="UP000746747">
    <property type="component" value="Unassembled WGS sequence"/>
</dbReference>
<accession>A0A8J2MS31</accession>
<protein>
    <recommendedName>
        <fullName evidence="2">ShKT domain-containing protein</fullName>
    </recommendedName>
</protein>
<reference evidence="3" key="1">
    <citation type="submission" date="2021-09" db="EMBL/GenBank/DDBJ databases">
        <authorList>
            <consortium name="Pathogen Informatics"/>
        </authorList>
    </citation>
    <scope>NUCLEOTIDE SEQUENCE</scope>
</reference>
<name>A0A8J2MS31_9BILA</name>
<dbReference type="InterPro" id="IPR003582">
    <property type="entry name" value="ShKT_dom"/>
</dbReference>
<feature type="disulfide bond" evidence="1">
    <location>
        <begin position="49"/>
        <end position="83"/>
    </location>
</feature>
<comment type="caution">
    <text evidence="1">Lacks conserved residue(s) required for the propagation of feature annotation.</text>
</comment>
<evidence type="ECO:0000313" key="3">
    <source>
        <dbReference type="EMBL" id="CAG9538264.1"/>
    </source>
</evidence>
<sequence length="100" mass="11417">METACLNDDPCCSLWAKNGECFNNIAYMRIHCRKSCGYCKSIDNKQSGCIDRHISCSNMRLQGECIQRRQWMAENCQASCGWCNISPHDLCIRTALISQM</sequence>
<feature type="domain" description="ShKT" evidence="2">
    <location>
        <begin position="49"/>
        <end position="83"/>
    </location>
</feature>
<gene>
    <name evidence="3" type="ORF">CJOHNSTONI_LOCUS7990</name>
</gene>
<proteinExistence type="predicted"/>
<evidence type="ECO:0000259" key="2">
    <source>
        <dbReference type="PROSITE" id="PS51670"/>
    </source>
</evidence>
<evidence type="ECO:0000313" key="4">
    <source>
        <dbReference type="Proteomes" id="UP000746747"/>
    </source>
</evidence>
<dbReference type="Pfam" id="PF01549">
    <property type="entry name" value="ShK"/>
    <property type="match status" value="2"/>
</dbReference>
<dbReference type="OrthoDB" id="5861457at2759"/>
<dbReference type="PROSITE" id="PS51670">
    <property type="entry name" value="SHKT"/>
    <property type="match status" value="2"/>
</dbReference>
<dbReference type="SMART" id="SM00254">
    <property type="entry name" value="ShKT"/>
    <property type="match status" value="2"/>
</dbReference>
<organism evidence="3 4">
    <name type="scientific">Cercopithifilaria johnstoni</name>
    <dbReference type="NCBI Taxonomy" id="2874296"/>
    <lineage>
        <taxon>Eukaryota</taxon>
        <taxon>Metazoa</taxon>
        <taxon>Ecdysozoa</taxon>
        <taxon>Nematoda</taxon>
        <taxon>Chromadorea</taxon>
        <taxon>Rhabditida</taxon>
        <taxon>Spirurina</taxon>
        <taxon>Spiruromorpha</taxon>
        <taxon>Filarioidea</taxon>
        <taxon>Onchocercidae</taxon>
        <taxon>Cercopithifilaria</taxon>
    </lineage>
</organism>
<keyword evidence="4" id="KW-1185">Reference proteome</keyword>
<evidence type="ECO:0000256" key="1">
    <source>
        <dbReference type="PROSITE-ProRule" id="PRU01005"/>
    </source>
</evidence>
<dbReference type="EMBL" id="CAKAEH010001642">
    <property type="protein sequence ID" value="CAG9538264.1"/>
    <property type="molecule type" value="Genomic_DNA"/>
</dbReference>
<feature type="disulfide bond" evidence="1">
    <location>
        <begin position="5"/>
        <end position="39"/>
    </location>
</feature>